<protein>
    <submittedName>
        <fullName evidence="1">Uncharacterized protein</fullName>
    </submittedName>
</protein>
<keyword evidence="2" id="KW-1185">Reference proteome</keyword>
<evidence type="ECO:0000313" key="1">
    <source>
        <dbReference type="EMBL" id="MBC3806668.1"/>
    </source>
</evidence>
<dbReference type="EMBL" id="JACOFW010000003">
    <property type="protein sequence ID" value="MBC3806668.1"/>
    <property type="molecule type" value="Genomic_DNA"/>
</dbReference>
<organism evidence="1 2">
    <name type="scientific">Undibacterium seohonense</name>
    <dbReference type="NCBI Taxonomy" id="1344950"/>
    <lineage>
        <taxon>Bacteria</taxon>
        <taxon>Pseudomonadati</taxon>
        <taxon>Pseudomonadota</taxon>
        <taxon>Betaproteobacteria</taxon>
        <taxon>Burkholderiales</taxon>
        <taxon>Oxalobacteraceae</taxon>
        <taxon>Undibacterium</taxon>
    </lineage>
</organism>
<name>A0ABR6X1Y4_9BURK</name>
<evidence type="ECO:0000313" key="2">
    <source>
        <dbReference type="Proteomes" id="UP000648257"/>
    </source>
</evidence>
<dbReference type="RefSeq" id="WP_186921745.1">
    <property type="nucleotide sequence ID" value="NZ_JACOFW010000003.1"/>
</dbReference>
<dbReference type="Proteomes" id="UP000648257">
    <property type="component" value="Unassembled WGS sequence"/>
</dbReference>
<reference evidence="1 2" key="1">
    <citation type="submission" date="2020-08" db="EMBL/GenBank/DDBJ databases">
        <title>Novel species isolated from subtropical streams in China.</title>
        <authorList>
            <person name="Lu H."/>
        </authorList>
    </citation>
    <scope>NUCLEOTIDE SEQUENCE [LARGE SCALE GENOMIC DNA]</scope>
    <source>
        <strain evidence="1 2">KACC 16656</strain>
    </source>
</reference>
<comment type="caution">
    <text evidence="1">The sequence shown here is derived from an EMBL/GenBank/DDBJ whole genome shotgun (WGS) entry which is preliminary data.</text>
</comment>
<gene>
    <name evidence="1" type="ORF">H8K52_04825</name>
</gene>
<proteinExistence type="predicted"/>
<sequence length="100" mass="11105">MRPEIKRLLLLGPLPSEDDATVDHLRLIEDILKTVSKPLTNDEARALVSLFGSDGCFGVAWSFLHLIETAPGWPLLDCLVNLENEWIASLRDRAIRGGVL</sequence>
<accession>A0ABR6X1Y4</accession>